<dbReference type="InterPro" id="IPR036264">
    <property type="entry name" value="Bact_exopeptidase_dim_dom"/>
</dbReference>
<dbReference type="Proteomes" id="UP000530320">
    <property type="component" value="Unassembled WGS sequence"/>
</dbReference>
<evidence type="ECO:0000256" key="4">
    <source>
        <dbReference type="ARBA" id="ARBA00022723"/>
    </source>
</evidence>
<feature type="binding site" evidence="7">
    <location>
        <position position="100"/>
    </location>
    <ligand>
        <name>Zn(2+)</name>
        <dbReference type="ChEBI" id="CHEBI:29105"/>
        <label>1</label>
    </ligand>
</feature>
<dbReference type="PANTHER" id="PTHR32494">
    <property type="entry name" value="ALLANTOATE DEIMINASE-RELATED"/>
    <property type="match status" value="1"/>
</dbReference>
<feature type="binding site" evidence="7">
    <location>
        <position position="100"/>
    </location>
    <ligand>
        <name>Zn(2+)</name>
        <dbReference type="ChEBI" id="CHEBI:29105"/>
        <label>2</label>
    </ligand>
</feature>
<dbReference type="InterPro" id="IPR011650">
    <property type="entry name" value="Peptidase_M20_dimer"/>
</dbReference>
<evidence type="ECO:0000256" key="1">
    <source>
        <dbReference type="ARBA" id="ARBA00001936"/>
    </source>
</evidence>
<accession>A0A7W4K2T0</accession>
<comment type="subunit">
    <text evidence="3">Homodimer.</text>
</comment>
<dbReference type="NCBIfam" id="NF006775">
    <property type="entry name" value="PRK09290.2-5"/>
    <property type="match status" value="1"/>
</dbReference>
<dbReference type="NCBIfam" id="TIGR01879">
    <property type="entry name" value="hydantase"/>
    <property type="match status" value="1"/>
</dbReference>
<feature type="binding site" evidence="7">
    <location>
        <position position="89"/>
    </location>
    <ligand>
        <name>Zn(2+)</name>
        <dbReference type="ChEBI" id="CHEBI:29105"/>
        <label>1</label>
    </ligand>
</feature>
<comment type="caution">
    <text evidence="10">The sequence shown here is derived from an EMBL/GenBank/DDBJ whole genome shotgun (WGS) entry which is preliminary data.</text>
</comment>
<dbReference type="PANTHER" id="PTHR32494:SF19">
    <property type="entry name" value="ALLANTOATE DEIMINASE-RELATED"/>
    <property type="match status" value="1"/>
</dbReference>
<dbReference type="Pfam" id="PF01546">
    <property type="entry name" value="Peptidase_M20"/>
    <property type="match status" value="1"/>
</dbReference>
<proteinExistence type="inferred from homology"/>
<dbReference type="GO" id="GO:0046872">
    <property type="term" value="F:metal ion binding"/>
    <property type="evidence" value="ECO:0007669"/>
    <property type="project" value="UniProtKB-KW"/>
</dbReference>
<comment type="cofactor">
    <cofactor evidence="7">
        <name>Zn(2+)</name>
        <dbReference type="ChEBI" id="CHEBI:29105"/>
    </cofactor>
    <text evidence="7">Binds 2 Zn(2+) ions per subunit.</text>
</comment>
<dbReference type="RefSeq" id="WP_183010123.1">
    <property type="nucleotide sequence ID" value="NZ_JABEQP010000015.1"/>
</dbReference>
<evidence type="ECO:0000313" key="10">
    <source>
        <dbReference type="EMBL" id="MBB2199142.1"/>
    </source>
</evidence>
<dbReference type="InterPro" id="IPR002933">
    <property type="entry name" value="Peptidase_M20"/>
</dbReference>
<evidence type="ECO:0000256" key="5">
    <source>
        <dbReference type="ARBA" id="ARBA00022801"/>
    </source>
</evidence>
<gene>
    <name evidence="10" type="ORF">HLH44_17115</name>
</gene>
<feature type="binding site" evidence="8">
    <location>
        <position position="297"/>
    </location>
    <ligand>
        <name>allantoate</name>
        <dbReference type="ChEBI" id="CHEBI:17536"/>
    </ligand>
</feature>
<keyword evidence="7" id="KW-0862">Zinc</keyword>
<dbReference type="InterPro" id="IPR010158">
    <property type="entry name" value="Amidase_Cbmase"/>
</dbReference>
<reference evidence="10 11" key="1">
    <citation type="submission" date="2020-04" db="EMBL/GenBank/DDBJ databases">
        <title>Description of novel Gluconacetobacter.</title>
        <authorList>
            <person name="Sombolestani A."/>
        </authorList>
    </citation>
    <scope>NUCLEOTIDE SEQUENCE [LARGE SCALE GENOMIC DNA]</scope>
    <source>
        <strain evidence="10 11">LMG 22058</strain>
    </source>
</reference>
<dbReference type="AlphaFoldDB" id="A0A7W4K2T0"/>
<evidence type="ECO:0000256" key="7">
    <source>
        <dbReference type="PIRSR" id="PIRSR001235-1"/>
    </source>
</evidence>
<evidence type="ECO:0000256" key="8">
    <source>
        <dbReference type="PIRSR" id="PIRSR001235-2"/>
    </source>
</evidence>
<feature type="domain" description="Peptidase M20 dimerisation" evidence="9">
    <location>
        <begin position="220"/>
        <end position="318"/>
    </location>
</feature>
<organism evidence="10 11">
    <name type="scientific">Gluconacetobacter dulcium</name>
    <dbReference type="NCBI Taxonomy" id="2729096"/>
    <lineage>
        <taxon>Bacteria</taxon>
        <taxon>Pseudomonadati</taxon>
        <taxon>Pseudomonadota</taxon>
        <taxon>Alphaproteobacteria</taxon>
        <taxon>Acetobacterales</taxon>
        <taxon>Acetobacteraceae</taxon>
        <taxon>Gluconacetobacter</taxon>
    </lineage>
</organism>
<keyword evidence="4 7" id="KW-0479">Metal-binding</keyword>
<feature type="binding site" evidence="7">
    <location>
        <position position="391"/>
    </location>
    <ligand>
        <name>Zn(2+)</name>
        <dbReference type="ChEBI" id="CHEBI:29105"/>
        <label>2</label>
    </ligand>
</feature>
<dbReference type="SUPFAM" id="SSF53187">
    <property type="entry name" value="Zn-dependent exopeptidases"/>
    <property type="match status" value="1"/>
</dbReference>
<name>A0A7W4K2T0_9PROT</name>
<dbReference type="EMBL" id="JABEQP010000015">
    <property type="protein sequence ID" value="MBB2199142.1"/>
    <property type="molecule type" value="Genomic_DNA"/>
</dbReference>
<keyword evidence="6" id="KW-0464">Manganese</keyword>
<dbReference type="Pfam" id="PF07687">
    <property type="entry name" value="M20_dimer"/>
    <property type="match status" value="1"/>
</dbReference>
<dbReference type="Gene3D" id="3.40.630.10">
    <property type="entry name" value="Zn peptidases"/>
    <property type="match status" value="1"/>
</dbReference>
<feature type="binding site" evidence="7">
    <location>
        <position position="135"/>
    </location>
    <ligand>
        <name>Zn(2+)</name>
        <dbReference type="ChEBI" id="CHEBI:29105"/>
        <label>2</label>
    </ligand>
</feature>
<evidence type="ECO:0000256" key="6">
    <source>
        <dbReference type="ARBA" id="ARBA00023211"/>
    </source>
</evidence>
<keyword evidence="5 10" id="KW-0378">Hydrolase</keyword>
<feature type="binding site" evidence="7">
    <location>
        <position position="199"/>
    </location>
    <ligand>
        <name>Zn(2+)</name>
        <dbReference type="ChEBI" id="CHEBI:29105"/>
        <label>1</label>
    </ligand>
</feature>
<dbReference type="PIRSF" id="PIRSF001235">
    <property type="entry name" value="Amidase_carbamoylase"/>
    <property type="match status" value="1"/>
</dbReference>
<comment type="cofactor">
    <cofactor evidence="1">
        <name>Mn(2+)</name>
        <dbReference type="ChEBI" id="CHEBI:29035"/>
    </cofactor>
</comment>
<dbReference type="Gene3D" id="3.30.70.360">
    <property type="match status" value="1"/>
</dbReference>
<evidence type="ECO:0000256" key="2">
    <source>
        <dbReference type="ARBA" id="ARBA00006153"/>
    </source>
</evidence>
<sequence length="432" mass="45907">MNVFDESGRAASGARAAARCRILGGERYSDMSGGLFRPFLGTAHIAAMELVSAWMREAGMIVARDPAGTLVGRYEGQRPDAPCLMIGSHIDSVHNGGFYDGVLGVMLGIECVEHFARRGERLPFAIEVLAFGDEEGSRFPLSMLGSRALSGKPLGTVDTMTDRHGISLHDAMAAVGLDAARIAEARRDRSGILAYLEAHIEQGPVLDHEGAAVAAVSGIAGIQRFHVQIGGIPGHAGTVPLAMRHDALAAASEIVLEIEAFAARHASSLIATVGRIEAFPGAINVIAGRVVLTVEIRSVDDAVLEGSVGQVEERLAAVSARRGVAYTIFDRQTFPAARCDSRLVSMLATAMEQAGLRRRVMVSGAGHDAMMMTGWVPSAMLFVRSPRGVSHHPDETVEIPDVEAAFDVMTRFISDLGRTGIGPENESHAREQ</sequence>
<feature type="binding site" evidence="8">
    <location>
        <position position="224"/>
    </location>
    <ligand>
        <name>allantoate</name>
        <dbReference type="ChEBI" id="CHEBI:17536"/>
    </ligand>
</feature>
<dbReference type="GO" id="GO:0016813">
    <property type="term" value="F:hydrolase activity, acting on carbon-nitrogen (but not peptide) bonds, in linear amidines"/>
    <property type="evidence" value="ECO:0007669"/>
    <property type="project" value="InterPro"/>
</dbReference>
<evidence type="ECO:0000256" key="3">
    <source>
        <dbReference type="ARBA" id="ARBA00011738"/>
    </source>
</evidence>
<feature type="binding site" evidence="8">
    <location>
        <position position="284"/>
    </location>
    <ligand>
        <name>allantoate</name>
        <dbReference type="ChEBI" id="CHEBI:17536"/>
    </ligand>
</feature>
<protein>
    <submittedName>
        <fullName evidence="10">Allantoate amidohydrolase</fullName>
    </submittedName>
</protein>
<evidence type="ECO:0000313" key="11">
    <source>
        <dbReference type="Proteomes" id="UP000530320"/>
    </source>
</evidence>
<dbReference type="CDD" id="cd03884">
    <property type="entry name" value="M20_bAS"/>
    <property type="match status" value="1"/>
</dbReference>
<dbReference type="SUPFAM" id="SSF55031">
    <property type="entry name" value="Bacterial exopeptidase dimerisation domain"/>
    <property type="match status" value="1"/>
</dbReference>
<comment type="similarity">
    <text evidence="2">Belongs to the peptidase M20 family.</text>
</comment>
<evidence type="ECO:0000259" key="9">
    <source>
        <dbReference type="Pfam" id="PF07687"/>
    </source>
</evidence>